<comment type="caution">
    <text evidence="2">The sequence shown here is derived from an EMBL/GenBank/DDBJ whole genome shotgun (WGS) entry which is preliminary data.</text>
</comment>
<protein>
    <submittedName>
        <fullName evidence="2">DUF721 domain-containing protein</fullName>
    </submittedName>
</protein>
<evidence type="ECO:0000256" key="1">
    <source>
        <dbReference type="SAM" id="MobiDB-lite"/>
    </source>
</evidence>
<reference evidence="2 4" key="1">
    <citation type="submission" date="2017-05" db="EMBL/GenBank/DDBJ databases">
        <authorList>
            <person name="Song R."/>
            <person name="Chenine A.L."/>
            <person name="Ruprecht R.M."/>
        </authorList>
    </citation>
    <scope>NUCLEOTIDE SEQUENCE [LARGE SCALE GENOMIC DNA]</scope>
    <source>
        <strain evidence="2 4">ARLG1955</strain>
    </source>
</reference>
<reference evidence="3 5" key="2">
    <citation type="submission" date="2019-02" db="EMBL/GenBank/DDBJ databases">
        <title>The Batch Genome Submission of Acinetobacter spp. strains.</title>
        <authorList>
            <person name="Qin J."/>
            <person name="Hu Y."/>
            <person name="Ye H."/>
            <person name="Wei L."/>
            <person name="Feng Y."/>
            <person name="Zong Z."/>
        </authorList>
    </citation>
    <scope>NUCLEOTIDE SEQUENCE [LARGE SCALE GENOMIC DNA]</scope>
    <source>
        <strain evidence="3 5">WCHAP100012</strain>
    </source>
</reference>
<dbReference type="RefSeq" id="WP_005804431.1">
    <property type="nucleotide sequence ID" value="NZ_AP024798.1"/>
</dbReference>
<proteinExistence type="predicted"/>
<organism evidence="2 4">
    <name type="scientific">Acinetobacter pittii</name>
    <name type="common">Acinetobacter genomosp. 3</name>
    <dbReference type="NCBI Taxonomy" id="48296"/>
    <lineage>
        <taxon>Bacteria</taxon>
        <taxon>Pseudomonadati</taxon>
        <taxon>Pseudomonadota</taxon>
        <taxon>Gammaproteobacteria</taxon>
        <taxon>Moraxellales</taxon>
        <taxon>Moraxellaceae</taxon>
        <taxon>Acinetobacter</taxon>
        <taxon>Acinetobacter calcoaceticus/baumannii complex</taxon>
    </lineage>
</organism>
<accession>A0A1Y4YWT2</accession>
<dbReference type="AlphaFoldDB" id="A0A1Y4YWT2"/>
<evidence type="ECO:0000313" key="2">
    <source>
        <dbReference type="EMBL" id="OTU27814.1"/>
    </source>
</evidence>
<name>A0A1Y4YWT2_ACIPI</name>
<dbReference type="EMBL" id="NGIR01000024">
    <property type="protein sequence ID" value="OTU27814.1"/>
    <property type="molecule type" value="Genomic_DNA"/>
</dbReference>
<evidence type="ECO:0000313" key="4">
    <source>
        <dbReference type="Proteomes" id="UP000195162"/>
    </source>
</evidence>
<sequence>MTMSKPDNVFQQTGKHIKTGNLTFLTTQVAQWQRLTKIIQPLLPQPEQWQVVCYQNGSLIITGENQAMISQLSYLQNQYVSKLSQLEGLKDLQRIQVRLRNKNIPNAPSSEPSKPIPPETQEMLRSAADFVSDPKLSQALLRLASNKK</sequence>
<evidence type="ECO:0000313" key="5">
    <source>
        <dbReference type="Proteomes" id="UP000294065"/>
    </source>
</evidence>
<evidence type="ECO:0000313" key="3">
    <source>
        <dbReference type="EMBL" id="RZH30149.1"/>
    </source>
</evidence>
<gene>
    <name evidence="2" type="ORF">CAT59_09235</name>
    <name evidence="3" type="ORF">EXD98_08440</name>
</gene>
<dbReference type="EMBL" id="SGTH01000002">
    <property type="protein sequence ID" value="RZH30149.1"/>
    <property type="molecule type" value="Genomic_DNA"/>
</dbReference>
<dbReference type="Proteomes" id="UP000195162">
    <property type="component" value="Unassembled WGS sequence"/>
</dbReference>
<dbReference type="Proteomes" id="UP000294065">
    <property type="component" value="Unassembled WGS sequence"/>
</dbReference>
<feature type="region of interest" description="Disordered" evidence="1">
    <location>
        <begin position="100"/>
        <end position="119"/>
    </location>
</feature>